<reference evidence="4 5" key="1">
    <citation type="submission" date="2020-08" db="EMBL/GenBank/DDBJ databases">
        <title>A Genomic Blueprint of the Chicken Gut Microbiome.</title>
        <authorList>
            <person name="Gilroy R."/>
            <person name="Ravi A."/>
            <person name="Getino M."/>
            <person name="Pursley I."/>
            <person name="Horton D.L."/>
            <person name="Alikhan N.-F."/>
            <person name="Baker D."/>
            <person name="Gharbi K."/>
            <person name="Hall N."/>
            <person name="Watson M."/>
            <person name="Adriaenssens E.M."/>
            <person name="Foster-Nyarko E."/>
            <person name="Jarju S."/>
            <person name="Secka A."/>
            <person name="Antonio M."/>
            <person name="Oren A."/>
            <person name="Chaudhuri R."/>
            <person name="La Ragione R.M."/>
            <person name="Hildebrand F."/>
            <person name="Pallen M.J."/>
        </authorList>
    </citation>
    <scope>NUCLEOTIDE SEQUENCE [LARGE SCALE GENOMIC DNA]</scope>
    <source>
        <strain evidence="4 5">Sa1YVA6</strain>
    </source>
</reference>
<dbReference type="GO" id="GO:0016740">
    <property type="term" value="F:transferase activity"/>
    <property type="evidence" value="ECO:0007669"/>
    <property type="project" value="UniProtKB-KW"/>
</dbReference>
<evidence type="ECO:0000259" key="3">
    <source>
        <dbReference type="Pfam" id="PF02397"/>
    </source>
</evidence>
<dbReference type="Pfam" id="PF02397">
    <property type="entry name" value="Bac_transf"/>
    <property type="match status" value="1"/>
</dbReference>
<keyword evidence="5" id="KW-1185">Reference proteome</keyword>
<keyword evidence="4" id="KW-0808">Transferase</keyword>
<comment type="caution">
    <text evidence="4">The sequence shown here is derived from an EMBL/GenBank/DDBJ whole genome shotgun (WGS) entry which is preliminary data.</text>
</comment>
<proteinExistence type="inferred from homology"/>
<dbReference type="PANTHER" id="PTHR30576">
    <property type="entry name" value="COLANIC BIOSYNTHESIS UDP-GLUCOSE LIPID CARRIER TRANSFERASE"/>
    <property type="match status" value="1"/>
</dbReference>
<keyword evidence="2" id="KW-0812">Transmembrane</keyword>
<evidence type="ECO:0000256" key="1">
    <source>
        <dbReference type="ARBA" id="ARBA00006464"/>
    </source>
</evidence>
<sequence>MKRFFDLISSLLAIVIFIIPMIFIALVIKADSKGPILFTQKRVGKDGKLFNIYKFRTMKTDTPNVSTEDLGNPAAYITDVGNILRKTSLDELPQLFNILKGDMSIVGPRPALYNQYNLIAMRDEFGISSIRPGLTGYAQVMGRDLITDEKKVEYDYIYLKNSNIFFDLKIIWFTVFSVIKAEGVRLK</sequence>
<evidence type="ECO:0000313" key="5">
    <source>
        <dbReference type="Proteomes" id="UP000600565"/>
    </source>
</evidence>
<dbReference type="InterPro" id="IPR003362">
    <property type="entry name" value="Bact_transf"/>
</dbReference>
<dbReference type="RefSeq" id="WP_191703163.1">
    <property type="nucleotide sequence ID" value="NZ_JACSPW010000004.1"/>
</dbReference>
<gene>
    <name evidence="4" type="ORF">H9632_05730</name>
</gene>
<evidence type="ECO:0000313" key="4">
    <source>
        <dbReference type="EMBL" id="MBD8032560.1"/>
    </source>
</evidence>
<keyword evidence="2" id="KW-1133">Transmembrane helix</keyword>
<keyword evidence="2" id="KW-0472">Membrane</keyword>
<name>A0ABR8XKU4_9BACL</name>
<dbReference type="PANTHER" id="PTHR30576:SF10">
    <property type="entry name" value="SLL5057 PROTEIN"/>
    <property type="match status" value="1"/>
</dbReference>
<comment type="similarity">
    <text evidence="1">Belongs to the bacterial sugar transferase family.</text>
</comment>
<protein>
    <submittedName>
        <fullName evidence="4">Sugar transferase</fullName>
    </submittedName>
</protein>
<evidence type="ECO:0000256" key="2">
    <source>
        <dbReference type="SAM" id="Phobius"/>
    </source>
</evidence>
<dbReference type="EMBL" id="JACSPW010000004">
    <property type="protein sequence ID" value="MBD8032560.1"/>
    <property type="molecule type" value="Genomic_DNA"/>
</dbReference>
<dbReference type="Proteomes" id="UP000600565">
    <property type="component" value="Unassembled WGS sequence"/>
</dbReference>
<feature type="transmembrane region" description="Helical" evidence="2">
    <location>
        <begin position="7"/>
        <end position="28"/>
    </location>
</feature>
<feature type="domain" description="Bacterial sugar transferase" evidence="3">
    <location>
        <begin position="2"/>
        <end position="180"/>
    </location>
</feature>
<accession>A0ABR8XKU4</accession>
<organism evidence="4 5">
    <name type="scientific">Solibacillus merdavium</name>
    <dbReference type="NCBI Taxonomy" id="2762218"/>
    <lineage>
        <taxon>Bacteria</taxon>
        <taxon>Bacillati</taxon>
        <taxon>Bacillota</taxon>
        <taxon>Bacilli</taxon>
        <taxon>Bacillales</taxon>
        <taxon>Caryophanaceae</taxon>
        <taxon>Solibacillus</taxon>
    </lineage>
</organism>